<feature type="domain" description="Protein kinase" evidence="4">
    <location>
        <begin position="218"/>
        <end position="484"/>
    </location>
</feature>
<evidence type="ECO:0000313" key="6">
    <source>
        <dbReference type="Proteomes" id="UP000789759"/>
    </source>
</evidence>
<sequence>LLGQYEKSLIDLNKVLEINQTDEHALVNRGVTYKLLGRYKESLEDLNKVLEIDPNDTFALRSRGEIYRVLEQYNDSLIDLNKALEIDPNDTFALNSRGIIFGILGQYEDSLADLNRALEINPSDTDSLRNRGATYQKLNLFENSLADFNRVLEIDPKDEIALEIIAENHKTECIRLHLESNFNNWTSSNVFIDQLIQVCQARNPRPNTIIEWVPFEKFKNVEYKTKGGFGSIYTAIWTDGWVIEWDNNNKNFIRSGSKEIVLKSLNNSNNPNIGYFKEAMSHIIFSSLGSLGVKCYGLTKSSENSEYMLILKYMKSGNLDSFIFNKHNKFCWKEIYLLLQQILKEITLIHSSNMVHRDLHPGNILSDQDRWFISDLGFCGPADKDPAKQTFGIIPYIAPEVFYFNKYTTASDIYSIGIIMWQLVTRCVPFDGCEHDISLLRNICKGLRPQVISEIPVDYECMMKRCWNANPLQRPNAQELYDYFNKTLEQINNGELLLPDLDFKPSLSQKYLFNNFKSVNFNFKDELSLDDDINEIMHKNNIVRGIVLRELNKYEESIVDFNKSLEVDESSLGYRGITYTMLDQNGKSFTDLKNVNVFLERGITYLHSNRYKESLEDLCKVLEIVPSNTLALVNRAIAYKKLYRYEESIVDLNKALEFEPNNAEILSILLLSTNSPWNVDLYEESVTKSCNFKLELVTQSRALFYEL</sequence>
<dbReference type="AlphaFoldDB" id="A0A9N9BAR0"/>
<dbReference type="Pfam" id="PF00515">
    <property type="entry name" value="TPR_1"/>
    <property type="match status" value="1"/>
</dbReference>
<dbReference type="Gene3D" id="1.25.40.10">
    <property type="entry name" value="Tetratricopeptide repeat domain"/>
    <property type="match status" value="3"/>
</dbReference>
<dbReference type="SMART" id="SM00028">
    <property type="entry name" value="TPR"/>
    <property type="match status" value="7"/>
</dbReference>
<dbReference type="SUPFAM" id="SSF56112">
    <property type="entry name" value="Protein kinase-like (PK-like)"/>
    <property type="match status" value="1"/>
</dbReference>
<evidence type="ECO:0000259" key="4">
    <source>
        <dbReference type="PROSITE" id="PS50011"/>
    </source>
</evidence>
<dbReference type="Pfam" id="PF13414">
    <property type="entry name" value="TPR_11"/>
    <property type="match status" value="1"/>
</dbReference>
<dbReference type="PROSITE" id="PS50293">
    <property type="entry name" value="TPR_REGION"/>
    <property type="match status" value="1"/>
</dbReference>
<dbReference type="InterPro" id="IPR000719">
    <property type="entry name" value="Prot_kinase_dom"/>
</dbReference>
<dbReference type="GO" id="GO:0004672">
    <property type="term" value="F:protein kinase activity"/>
    <property type="evidence" value="ECO:0007669"/>
    <property type="project" value="InterPro"/>
</dbReference>
<feature type="repeat" description="TPR" evidence="3">
    <location>
        <begin position="595"/>
        <end position="628"/>
    </location>
</feature>
<feature type="repeat" description="TPR" evidence="3">
    <location>
        <begin position="23"/>
        <end position="56"/>
    </location>
</feature>
<evidence type="ECO:0000256" key="2">
    <source>
        <dbReference type="ARBA" id="ARBA00022803"/>
    </source>
</evidence>
<dbReference type="Pfam" id="PF13181">
    <property type="entry name" value="TPR_8"/>
    <property type="match status" value="2"/>
</dbReference>
<dbReference type="PANTHER" id="PTHR44858:SF1">
    <property type="entry name" value="UDP-N-ACETYLGLUCOSAMINE--PEPTIDE N-ACETYLGLUCOSAMINYLTRANSFERASE SPINDLY-RELATED"/>
    <property type="match status" value="1"/>
</dbReference>
<feature type="repeat" description="TPR" evidence="3">
    <location>
        <begin position="57"/>
        <end position="90"/>
    </location>
</feature>
<dbReference type="Proteomes" id="UP000789759">
    <property type="component" value="Unassembled WGS sequence"/>
</dbReference>
<dbReference type="GO" id="GO:0005524">
    <property type="term" value="F:ATP binding"/>
    <property type="evidence" value="ECO:0007669"/>
    <property type="project" value="InterPro"/>
</dbReference>
<dbReference type="SMART" id="SM00220">
    <property type="entry name" value="S_TKc"/>
    <property type="match status" value="1"/>
</dbReference>
<dbReference type="Gene3D" id="1.10.510.10">
    <property type="entry name" value="Transferase(Phosphotransferase) domain 1"/>
    <property type="match status" value="1"/>
</dbReference>
<gene>
    <name evidence="5" type="ORF">CPELLU_LOCUS5020</name>
</gene>
<comment type="caution">
    <text evidence="5">The sequence shown here is derived from an EMBL/GenBank/DDBJ whole genome shotgun (WGS) entry which is preliminary data.</text>
</comment>
<keyword evidence="2 3" id="KW-0802">TPR repeat</keyword>
<feature type="repeat" description="TPR" evidence="3">
    <location>
        <begin position="125"/>
        <end position="158"/>
    </location>
</feature>
<dbReference type="PROSITE" id="PS50011">
    <property type="entry name" value="PROTEIN_KINASE_DOM"/>
    <property type="match status" value="1"/>
</dbReference>
<keyword evidence="6" id="KW-1185">Reference proteome</keyword>
<dbReference type="InterPro" id="IPR011990">
    <property type="entry name" value="TPR-like_helical_dom_sf"/>
</dbReference>
<accession>A0A9N9BAR0</accession>
<protein>
    <submittedName>
        <fullName evidence="5">17811_t:CDS:1</fullName>
    </submittedName>
</protein>
<feature type="repeat" description="TPR" evidence="3">
    <location>
        <begin position="91"/>
        <end position="124"/>
    </location>
</feature>
<dbReference type="PROSITE" id="PS50005">
    <property type="entry name" value="TPR"/>
    <property type="match status" value="6"/>
</dbReference>
<dbReference type="InterPro" id="IPR050498">
    <property type="entry name" value="Ycf3"/>
</dbReference>
<keyword evidence="1" id="KW-0677">Repeat</keyword>
<dbReference type="InterPro" id="IPR001245">
    <property type="entry name" value="Ser-Thr/Tyr_kinase_cat_dom"/>
</dbReference>
<evidence type="ECO:0000313" key="5">
    <source>
        <dbReference type="EMBL" id="CAG8556974.1"/>
    </source>
</evidence>
<evidence type="ECO:0000256" key="3">
    <source>
        <dbReference type="PROSITE-ProRule" id="PRU00339"/>
    </source>
</evidence>
<feature type="repeat" description="TPR" evidence="3">
    <location>
        <begin position="629"/>
        <end position="662"/>
    </location>
</feature>
<organism evidence="5 6">
    <name type="scientific">Cetraspora pellucida</name>
    <dbReference type="NCBI Taxonomy" id="1433469"/>
    <lineage>
        <taxon>Eukaryota</taxon>
        <taxon>Fungi</taxon>
        <taxon>Fungi incertae sedis</taxon>
        <taxon>Mucoromycota</taxon>
        <taxon>Glomeromycotina</taxon>
        <taxon>Glomeromycetes</taxon>
        <taxon>Diversisporales</taxon>
        <taxon>Gigasporaceae</taxon>
        <taxon>Cetraspora</taxon>
    </lineage>
</organism>
<dbReference type="Pfam" id="PF07714">
    <property type="entry name" value="PK_Tyr_Ser-Thr"/>
    <property type="match status" value="1"/>
</dbReference>
<reference evidence="5" key="1">
    <citation type="submission" date="2021-06" db="EMBL/GenBank/DDBJ databases">
        <authorList>
            <person name="Kallberg Y."/>
            <person name="Tangrot J."/>
            <person name="Rosling A."/>
        </authorList>
    </citation>
    <scope>NUCLEOTIDE SEQUENCE</scope>
    <source>
        <strain evidence="5">FL966</strain>
    </source>
</reference>
<dbReference type="PANTHER" id="PTHR44858">
    <property type="entry name" value="TETRATRICOPEPTIDE REPEAT PROTEIN 6"/>
    <property type="match status" value="1"/>
</dbReference>
<dbReference type="EMBL" id="CAJVQA010002775">
    <property type="protein sequence ID" value="CAG8556974.1"/>
    <property type="molecule type" value="Genomic_DNA"/>
</dbReference>
<dbReference type="GO" id="GO:0046813">
    <property type="term" value="P:receptor-mediated virion attachment to host cell"/>
    <property type="evidence" value="ECO:0007669"/>
    <property type="project" value="TreeGrafter"/>
</dbReference>
<dbReference type="InterPro" id="IPR011009">
    <property type="entry name" value="Kinase-like_dom_sf"/>
</dbReference>
<dbReference type="InterPro" id="IPR019734">
    <property type="entry name" value="TPR_rpt"/>
</dbReference>
<dbReference type="PRINTS" id="PR00109">
    <property type="entry name" value="TYRKINASE"/>
</dbReference>
<dbReference type="OrthoDB" id="10261027at2759"/>
<name>A0A9N9BAR0_9GLOM</name>
<feature type="non-terminal residue" evidence="5">
    <location>
        <position position="1"/>
    </location>
</feature>
<dbReference type="SUPFAM" id="SSF48452">
    <property type="entry name" value="TPR-like"/>
    <property type="match status" value="2"/>
</dbReference>
<evidence type="ECO:0000256" key="1">
    <source>
        <dbReference type="ARBA" id="ARBA00022737"/>
    </source>
</evidence>
<proteinExistence type="predicted"/>